<dbReference type="EMBL" id="OV651817">
    <property type="protein sequence ID" value="CAH1110479.1"/>
    <property type="molecule type" value="Genomic_DNA"/>
</dbReference>
<evidence type="ECO:0000313" key="2">
    <source>
        <dbReference type="EMBL" id="CAH1110479.1"/>
    </source>
</evidence>
<dbReference type="AlphaFoldDB" id="A0A9P0GCD6"/>
<protein>
    <submittedName>
        <fullName evidence="2">Uncharacterized protein</fullName>
    </submittedName>
</protein>
<feature type="region of interest" description="Disordered" evidence="1">
    <location>
        <begin position="1"/>
        <end position="23"/>
    </location>
</feature>
<dbReference type="PROSITE" id="PS51257">
    <property type="entry name" value="PROKAR_LIPOPROTEIN"/>
    <property type="match status" value="1"/>
</dbReference>
<gene>
    <name evidence="2" type="ORF">PSYICH_LOCUS11697</name>
</gene>
<dbReference type="OrthoDB" id="6756824at2759"/>
<dbReference type="Proteomes" id="UP001153636">
    <property type="component" value="Chromosome 5"/>
</dbReference>
<reference evidence="2" key="1">
    <citation type="submission" date="2022-01" db="EMBL/GenBank/DDBJ databases">
        <authorList>
            <person name="King R."/>
        </authorList>
    </citation>
    <scope>NUCLEOTIDE SEQUENCE</scope>
</reference>
<name>A0A9P0GCD6_9CUCU</name>
<proteinExistence type="predicted"/>
<keyword evidence="3" id="KW-1185">Reference proteome</keyword>
<evidence type="ECO:0000256" key="1">
    <source>
        <dbReference type="SAM" id="MobiDB-lite"/>
    </source>
</evidence>
<organism evidence="2 3">
    <name type="scientific">Psylliodes chrysocephalus</name>
    <dbReference type="NCBI Taxonomy" id="3402493"/>
    <lineage>
        <taxon>Eukaryota</taxon>
        <taxon>Metazoa</taxon>
        <taxon>Ecdysozoa</taxon>
        <taxon>Arthropoda</taxon>
        <taxon>Hexapoda</taxon>
        <taxon>Insecta</taxon>
        <taxon>Pterygota</taxon>
        <taxon>Neoptera</taxon>
        <taxon>Endopterygota</taxon>
        <taxon>Coleoptera</taxon>
        <taxon>Polyphaga</taxon>
        <taxon>Cucujiformia</taxon>
        <taxon>Chrysomeloidea</taxon>
        <taxon>Chrysomelidae</taxon>
        <taxon>Galerucinae</taxon>
        <taxon>Alticini</taxon>
        <taxon>Psylliodes</taxon>
    </lineage>
</organism>
<accession>A0A9P0GCD6</accession>
<evidence type="ECO:0000313" key="3">
    <source>
        <dbReference type="Proteomes" id="UP001153636"/>
    </source>
</evidence>
<sequence length="139" mass="15719">MKVKKDTQRVKRSQQEPSTSQQVSTISQGCLQIQCNSLQIPVLARTLNRYGISDRAGAAVASAVLQDIGIINNEDKSSIIDKNKIRRARSRKREGILEKNQNLSLRGLFFDGRKDETLKVEDGGRRKIREEHITLIKMS</sequence>